<keyword evidence="2" id="KW-1185">Reference proteome</keyword>
<dbReference type="KEGG" id="msd:MYSTI_06997"/>
<proteinExistence type="predicted"/>
<name>L7UP33_MYXSD</name>
<evidence type="ECO:0000313" key="2">
    <source>
        <dbReference type="Proteomes" id="UP000011131"/>
    </source>
</evidence>
<dbReference type="HOGENOM" id="CLU_1957223_0_0_7"/>
<organism evidence="1 2">
    <name type="scientific">Myxococcus stipitatus (strain DSM 14675 / JCM 12634 / Mx s8)</name>
    <dbReference type="NCBI Taxonomy" id="1278073"/>
    <lineage>
        <taxon>Bacteria</taxon>
        <taxon>Pseudomonadati</taxon>
        <taxon>Myxococcota</taxon>
        <taxon>Myxococcia</taxon>
        <taxon>Myxococcales</taxon>
        <taxon>Cystobacterineae</taxon>
        <taxon>Myxococcaceae</taxon>
        <taxon>Myxococcus</taxon>
    </lineage>
</organism>
<reference evidence="1 2" key="1">
    <citation type="journal article" date="2013" name="Genome Announc.">
        <title>Complete genome sequence of Myxococcus stipitatus strain DSM 14675, a fruiting myxobacterium.</title>
        <authorList>
            <person name="Huntley S."/>
            <person name="Kneip S."/>
            <person name="Treuner-Lange A."/>
            <person name="Sogaard-Andersen L."/>
        </authorList>
    </citation>
    <scope>NUCLEOTIDE SEQUENCE [LARGE SCALE GENOMIC DNA]</scope>
    <source>
        <strain evidence="2">DSM 14675 / JCM 12634 / Mx s8</strain>
    </source>
</reference>
<dbReference type="Proteomes" id="UP000011131">
    <property type="component" value="Chromosome"/>
</dbReference>
<gene>
    <name evidence="1" type="ordered locus">MYSTI_06997</name>
</gene>
<sequence>MRTHFLKQLPISGREPVLTLEPDFDFFRAKKVLKLEVDFDETPEGWHSLKMELAYVSGAKRYRLGLLLAGVRELELPPIVQSLFLSELEIEDVHERMMEGVRFEVISHYERAFRCVCGDISILFFEPA</sequence>
<dbReference type="PATRIC" id="fig|1278073.3.peg.7106"/>
<protein>
    <submittedName>
        <fullName evidence="1">Uncharacterized protein</fullName>
    </submittedName>
</protein>
<dbReference type="RefSeq" id="WP_015352523.1">
    <property type="nucleotide sequence ID" value="NC_020126.1"/>
</dbReference>
<dbReference type="AlphaFoldDB" id="L7UP33"/>
<evidence type="ECO:0000313" key="1">
    <source>
        <dbReference type="EMBL" id="AGC48269.1"/>
    </source>
</evidence>
<accession>L7UP33</accession>
<dbReference type="EMBL" id="CP004025">
    <property type="protein sequence ID" value="AGC48269.1"/>
    <property type="molecule type" value="Genomic_DNA"/>
</dbReference>